<reference evidence="1 2" key="1">
    <citation type="submission" date="2019-04" db="EMBL/GenBank/DDBJ databases">
        <authorList>
            <consortium name="Wellcome Sanger Institute Data Sharing"/>
        </authorList>
    </citation>
    <scope>NUCLEOTIDE SEQUENCE [LARGE SCALE GENOMIC DNA]</scope>
</reference>
<dbReference type="Proteomes" id="UP000694397">
    <property type="component" value="Chromosome 25"/>
</dbReference>
<reference evidence="1" key="3">
    <citation type="submission" date="2025-09" db="UniProtKB">
        <authorList>
            <consortium name="Ensembl"/>
        </authorList>
    </citation>
    <scope>IDENTIFICATION</scope>
</reference>
<accession>A0A8C9R7R0</accession>
<organism evidence="1 2">
    <name type="scientific">Scleropages formosus</name>
    <name type="common">Asian bonytongue</name>
    <name type="synonym">Osteoglossum formosum</name>
    <dbReference type="NCBI Taxonomy" id="113540"/>
    <lineage>
        <taxon>Eukaryota</taxon>
        <taxon>Metazoa</taxon>
        <taxon>Chordata</taxon>
        <taxon>Craniata</taxon>
        <taxon>Vertebrata</taxon>
        <taxon>Euteleostomi</taxon>
        <taxon>Actinopterygii</taxon>
        <taxon>Neopterygii</taxon>
        <taxon>Teleostei</taxon>
        <taxon>Osteoglossocephala</taxon>
        <taxon>Osteoglossomorpha</taxon>
        <taxon>Osteoglossiformes</taxon>
        <taxon>Osteoglossidae</taxon>
        <taxon>Scleropages</taxon>
    </lineage>
</organism>
<name>A0A8C9R7R0_SCLFO</name>
<keyword evidence="2" id="KW-1185">Reference proteome</keyword>
<sequence length="95" mass="10393">RLISPLLLAPTPLFSSVENNPHVNEDPWTWLGNEARSQLPEDVSEELAMLANEESRERAVVPDEIPQRSGSCGVSFQGSCGRGRDICTESNGLQT</sequence>
<proteinExistence type="predicted"/>
<protein>
    <submittedName>
        <fullName evidence="1">Uncharacterized protein</fullName>
    </submittedName>
</protein>
<reference evidence="1" key="2">
    <citation type="submission" date="2025-08" db="UniProtKB">
        <authorList>
            <consortium name="Ensembl"/>
        </authorList>
    </citation>
    <scope>IDENTIFICATION</scope>
</reference>
<evidence type="ECO:0000313" key="1">
    <source>
        <dbReference type="Ensembl" id="ENSSFOP00015008360.2"/>
    </source>
</evidence>
<dbReference type="AlphaFoldDB" id="A0A8C9R7R0"/>
<evidence type="ECO:0000313" key="2">
    <source>
        <dbReference type="Proteomes" id="UP000694397"/>
    </source>
</evidence>
<dbReference type="Ensembl" id="ENSSFOT00015008480.2">
    <property type="protein sequence ID" value="ENSSFOP00015008360.2"/>
    <property type="gene ID" value="ENSSFOG00015005476.2"/>
</dbReference>